<keyword evidence="1" id="KW-0812">Transmembrane</keyword>
<feature type="transmembrane region" description="Helical" evidence="1">
    <location>
        <begin position="77"/>
        <end position="99"/>
    </location>
</feature>
<feature type="transmembrane region" description="Helical" evidence="1">
    <location>
        <begin position="7"/>
        <end position="35"/>
    </location>
</feature>
<keyword evidence="1" id="KW-1133">Transmembrane helix</keyword>
<evidence type="ECO:0000313" key="2">
    <source>
        <dbReference type="EMBL" id="QKS70324.1"/>
    </source>
</evidence>
<keyword evidence="3" id="KW-1185">Reference proteome</keyword>
<accession>A0A859FCM4</accession>
<proteinExistence type="predicted"/>
<dbReference type="Proteomes" id="UP000318138">
    <property type="component" value="Chromosome"/>
</dbReference>
<sequence>MSIHIKPLVAFLIIAVLIMVFVYFITTFSFMMAIWSSTVIIPEHVTLLILIVVSGLTGYLLSIFFKKLFVDIIGKKHISVPLTGVVSTIMMLFIFSGFFEVLLVY</sequence>
<evidence type="ECO:0000256" key="1">
    <source>
        <dbReference type="SAM" id="Phobius"/>
    </source>
</evidence>
<protein>
    <submittedName>
        <fullName evidence="2">Uncharacterized protein</fullName>
    </submittedName>
</protein>
<gene>
    <name evidence="2" type="ORF">FLK61_26575</name>
</gene>
<feature type="transmembrane region" description="Helical" evidence="1">
    <location>
        <begin position="47"/>
        <end position="65"/>
    </location>
</feature>
<organism evidence="2 3">
    <name type="scientific">Paenalkalicoccus suaedae</name>
    <dbReference type="NCBI Taxonomy" id="2592382"/>
    <lineage>
        <taxon>Bacteria</taxon>
        <taxon>Bacillati</taxon>
        <taxon>Bacillota</taxon>
        <taxon>Bacilli</taxon>
        <taxon>Bacillales</taxon>
        <taxon>Bacillaceae</taxon>
        <taxon>Paenalkalicoccus</taxon>
    </lineage>
</organism>
<reference evidence="3" key="1">
    <citation type="submission" date="2019-07" db="EMBL/GenBank/DDBJ databases">
        <title>Bacillus alkalisoli sp. nov. isolated from saline soil.</title>
        <authorList>
            <person name="Sun J.-Q."/>
            <person name="Xu L."/>
        </authorList>
    </citation>
    <scope>NUCLEOTIDE SEQUENCE [LARGE SCALE GENOMIC DNA]</scope>
    <source>
        <strain evidence="3">M4U3P1</strain>
    </source>
</reference>
<evidence type="ECO:0000313" key="3">
    <source>
        <dbReference type="Proteomes" id="UP000318138"/>
    </source>
</evidence>
<dbReference type="EMBL" id="CP041372">
    <property type="protein sequence ID" value="QKS70324.1"/>
    <property type="molecule type" value="Genomic_DNA"/>
</dbReference>
<dbReference type="KEGG" id="psua:FLK61_26575"/>
<keyword evidence="1" id="KW-0472">Membrane</keyword>
<name>A0A859FCM4_9BACI</name>
<dbReference type="AlphaFoldDB" id="A0A859FCM4"/>
<dbReference type="RefSeq" id="WP_176008365.1">
    <property type="nucleotide sequence ID" value="NZ_CP041372.2"/>
</dbReference>